<protein>
    <recommendedName>
        <fullName evidence="5">Zinc ribbon domain-containing protein</fullName>
    </recommendedName>
</protein>
<evidence type="ECO:0000313" key="4">
    <source>
        <dbReference type="Proteomes" id="UP000309215"/>
    </source>
</evidence>
<evidence type="ECO:0000256" key="1">
    <source>
        <dbReference type="SAM" id="MobiDB-lite"/>
    </source>
</evidence>
<dbReference type="Proteomes" id="UP000309215">
    <property type="component" value="Unassembled WGS sequence"/>
</dbReference>
<dbReference type="RefSeq" id="WP_136928447.1">
    <property type="nucleotide sequence ID" value="NZ_SSMQ01000006.1"/>
</dbReference>
<dbReference type="Gene3D" id="2.20.28.30">
    <property type="entry name" value="RNA polymerase ii, chain L"/>
    <property type="match status" value="1"/>
</dbReference>
<accession>A0A4U1JH40</accession>
<keyword evidence="2" id="KW-0472">Membrane</keyword>
<keyword evidence="4" id="KW-1185">Reference proteome</keyword>
<sequence>MTSAFDPGPSGDTFPCGQCGAKLGYDAGTQAMKCPYCGFQQAVPQAGGGHVREIPIEEGMRLAARGYGTPVAQVSCRECGATVNVPPGEQTATCTFCRSHQVLAQQSAGTAIRPESVVPFKVDKNSANHRFDEWIGSLWFRPNDLKKMAKVEGFAGVYVPYWTFDARVDSSWTAEAGYHYYETETYTDEQGNRQTRQVQKTRWESARGRRTDTFDDVIVCASKGLPENLGDSFRTFNTGELTPYRPEFLAGWRAESYAIDLMPAWDTGQTIMGSTQWSRCRSDVPGDEQRNLHVDNHFSRVTFKHVLLPVWIAAYRYQDKPYQFLVNGQTGEVIGKAPYSFWKIFFFVLFLIAVVAGIAVVVNGQKSKGSSSSDTRTPASLPAKAPSRSGR</sequence>
<feature type="compositionally biased region" description="Polar residues" evidence="1">
    <location>
        <begin position="365"/>
        <end position="378"/>
    </location>
</feature>
<dbReference type="AlphaFoldDB" id="A0A4U1JH40"/>
<dbReference type="PANTHER" id="PTHR37826">
    <property type="entry name" value="FLOTILLIN BAND_7_5 DOMAIN PROTEIN"/>
    <property type="match status" value="1"/>
</dbReference>
<keyword evidence="2" id="KW-1133">Transmembrane helix</keyword>
<feature type="region of interest" description="Disordered" evidence="1">
    <location>
        <begin position="365"/>
        <end position="391"/>
    </location>
</feature>
<evidence type="ECO:0000313" key="3">
    <source>
        <dbReference type="EMBL" id="TKD10481.1"/>
    </source>
</evidence>
<dbReference type="PANTHER" id="PTHR37826:SF3">
    <property type="entry name" value="J DOMAIN-CONTAINING PROTEIN"/>
    <property type="match status" value="1"/>
</dbReference>
<reference evidence="3 4" key="1">
    <citation type="submission" date="2019-04" db="EMBL/GenBank/DDBJ databases">
        <authorList>
            <person name="Li Y."/>
            <person name="Wang J."/>
        </authorList>
    </citation>
    <scope>NUCLEOTIDE SEQUENCE [LARGE SCALE GENOMIC DNA]</scope>
    <source>
        <strain evidence="3 4">DSM 14668</strain>
    </source>
</reference>
<dbReference type="EMBL" id="SSMQ01000006">
    <property type="protein sequence ID" value="TKD10481.1"/>
    <property type="molecule type" value="Genomic_DNA"/>
</dbReference>
<name>A0A4U1JH40_9BACT</name>
<keyword evidence="2" id="KW-0812">Transmembrane</keyword>
<dbReference type="OrthoDB" id="3182597at2"/>
<gene>
    <name evidence="3" type="ORF">E8A74_08540</name>
</gene>
<proteinExistence type="predicted"/>
<evidence type="ECO:0008006" key="5">
    <source>
        <dbReference type="Google" id="ProtNLM"/>
    </source>
</evidence>
<evidence type="ECO:0000256" key="2">
    <source>
        <dbReference type="SAM" id="Phobius"/>
    </source>
</evidence>
<feature type="transmembrane region" description="Helical" evidence="2">
    <location>
        <begin position="341"/>
        <end position="362"/>
    </location>
</feature>
<organism evidence="3 4">
    <name type="scientific">Polyangium fumosum</name>
    <dbReference type="NCBI Taxonomy" id="889272"/>
    <lineage>
        <taxon>Bacteria</taxon>
        <taxon>Pseudomonadati</taxon>
        <taxon>Myxococcota</taxon>
        <taxon>Polyangia</taxon>
        <taxon>Polyangiales</taxon>
        <taxon>Polyangiaceae</taxon>
        <taxon>Polyangium</taxon>
    </lineage>
</organism>
<comment type="caution">
    <text evidence="3">The sequence shown here is derived from an EMBL/GenBank/DDBJ whole genome shotgun (WGS) entry which is preliminary data.</text>
</comment>